<keyword evidence="8 10" id="KW-0503">Monooxygenase</keyword>
<dbReference type="PRINTS" id="PR00463">
    <property type="entry name" value="EP450I"/>
</dbReference>
<dbReference type="PRINTS" id="PR00385">
    <property type="entry name" value="P450"/>
</dbReference>
<evidence type="ECO:0000256" key="5">
    <source>
        <dbReference type="ARBA" id="ARBA00022723"/>
    </source>
</evidence>
<accession>A0A834GQ17</accession>
<dbReference type="GO" id="GO:0004497">
    <property type="term" value="F:monooxygenase activity"/>
    <property type="evidence" value="ECO:0007669"/>
    <property type="project" value="UniProtKB-KW"/>
</dbReference>
<dbReference type="InterPro" id="IPR050651">
    <property type="entry name" value="Plant_Cytochrome_P450_Monoox"/>
</dbReference>
<dbReference type="PANTHER" id="PTHR47947">
    <property type="entry name" value="CYTOCHROME P450 82C3-RELATED"/>
    <property type="match status" value="1"/>
</dbReference>
<evidence type="ECO:0000256" key="8">
    <source>
        <dbReference type="ARBA" id="ARBA00023033"/>
    </source>
</evidence>
<dbReference type="PANTHER" id="PTHR47947:SF3">
    <property type="entry name" value="CYTOCHROME P450 81D1-LIKE"/>
    <property type="match status" value="1"/>
</dbReference>
<evidence type="ECO:0000313" key="12">
    <source>
        <dbReference type="Proteomes" id="UP000626092"/>
    </source>
</evidence>
<organism evidence="11 12">
    <name type="scientific">Rhododendron simsii</name>
    <name type="common">Sims's rhododendron</name>
    <dbReference type="NCBI Taxonomy" id="118357"/>
    <lineage>
        <taxon>Eukaryota</taxon>
        <taxon>Viridiplantae</taxon>
        <taxon>Streptophyta</taxon>
        <taxon>Embryophyta</taxon>
        <taxon>Tracheophyta</taxon>
        <taxon>Spermatophyta</taxon>
        <taxon>Magnoliopsida</taxon>
        <taxon>eudicotyledons</taxon>
        <taxon>Gunneridae</taxon>
        <taxon>Pentapetalae</taxon>
        <taxon>asterids</taxon>
        <taxon>Ericales</taxon>
        <taxon>Ericaceae</taxon>
        <taxon>Ericoideae</taxon>
        <taxon>Rhodoreae</taxon>
        <taxon>Rhododendron</taxon>
    </lineage>
</organism>
<evidence type="ECO:0000256" key="4">
    <source>
        <dbReference type="ARBA" id="ARBA00022617"/>
    </source>
</evidence>
<comment type="similarity">
    <text evidence="3 10">Belongs to the cytochrome P450 family.</text>
</comment>
<evidence type="ECO:0000313" key="11">
    <source>
        <dbReference type="EMBL" id="KAF7137607.1"/>
    </source>
</evidence>
<dbReference type="Proteomes" id="UP000626092">
    <property type="component" value="Unassembled WGS sequence"/>
</dbReference>
<dbReference type="CDD" id="cd20653">
    <property type="entry name" value="CYP81"/>
    <property type="match status" value="1"/>
</dbReference>
<evidence type="ECO:0000256" key="6">
    <source>
        <dbReference type="ARBA" id="ARBA00023002"/>
    </source>
</evidence>
<gene>
    <name evidence="11" type="ORF">RHSIM_Rhsim07G0222400</name>
</gene>
<sequence length="675" mass="76970">MEWALSLLLNNPDIFEKAYSEIEKHIGAQNRLIEESDLNELPYLNNIIKETLRMCPPNHLLLPHESSQECTVGGFRIPRGTMLLVNAWAIQNDPELWHEPNKFKPERWGDMDDARFSFIPFGFGRRGCPGEGLAMRVVGLGLASLIQCFEWEREGEEMVDMTEGIGVTTPKALPLIAKCRQRRAMVNLLSQLYKNLPPSPSPALPILGHLHLLKKPLPRTLSALSKAHGPILSLRFGSRPVLLVSSPSAAEECFTKNDVVFANRPKLLAGKHLGYNYTTLVWASYGQHWRNLRRLVSTEILSANKIQMFTTIRVDEVRWLLDRVYRNCSDGDFAAVEMKTVLFEMTLNNIMRMIAGKRYYGQKMADLEDETRKFKEMVTETFELSGGANIGDFFPVLNWVGLNGLVKRLKVLQQKRDKFMQDLIEEHRKEKKSENSRDQQTSKTMTDVLLSLQENEPEHYTDEIIRGLMQVMLTTGSDTSAGTIEWALSLLLNNPDTLKKAYMEIKSRIGEQNRLLEESDLNELPYLHKIIKETLRMCPPTRLNAPRESSEECTVGGFRIPRGTMLLVNIWAIQNDSDLWPEPTKFKPERWGERDDDGFSFFPFGFGRRRCPGEGLAMRVIGLVLGSLIQCFEWERDGEEMVDMTEGSGLTAPKAQPLVAKCRPRRAMVNLLSQL</sequence>
<dbReference type="FunFam" id="1.10.630.10:FF:000023">
    <property type="entry name" value="Cytochrome P450 family protein"/>
    <property type="match status" value="1"/>
</dbReference>
<comment type="cofactor">
    <cofactor evidence="1">
        <name>heme</name>
        <dbReference type="ChEBI" id="CHEBI:30413"/>
    </cofactor>
</comment>
<keyword evidence="5 10" id="KW-0479">Metal-binding</keyword>
<evidence type="ECO:0008006" key="13">
    <source>
        <dbReference type="Google" id="ProtNLM"/>
    </source>
</evidence>
<evidence type="ECO:0000256" key="3">
    <source>
        <dbReference type="ARBA" id="ARBA00010617"/>
    </source>
</evidence>
<evidence type="ECO:0000256" key="9">
    <source>
        <dbReference type="ARBA" id="ARBA00023136"/>
    </source>
</evidence>
<dbReference type="FunFam" id="1.10.630.10:FF:000126">
    <property type="entry name" value="Predicted protein"/>
    <property type="match status" value="1"/>
</dbReference>
<reference evidence="11" key="1">
    <citation type="submission" date="2019-11" db="EMBL/GenBank/DDBJ databases">
        <authorList>
            <person name="Liu Y."/>
            <person name="Hou J."/>
            <person name="Li T.-Q."/>
            <person name="Guan C.-H."/>
            <person name="Wu X."/>
            <person name="Wu H.-Z."/>
            <person name="Ling F."/>
            <person name="Zhang R."/>
            <person name="Shi X.-G."/>
            <person name="Ren J.-P."/>
            <person name="Chen E.-F."/>
            <person name="Sun J.-M."/>
        </authorList>
    </citation>
    <scope>NUCLEOTIDE SEQUENCE</scope>
    <source>
        <strain evidence="11">Adult_tree_wgs_1</strain>
        <tissue evidence="11">Leaves</tissue>
    </source>
</reference>
<dbReference type="InterPro" id="IPR017972">
    <property type="entry name" value="Cyt_P450_CS"/>
</dbReference>
<evidence type="ECO:0000256" key="2">
    <source>
        <dbReference type="ARBA" id="ARBA00004370"/>
    </source>
</evidence>
<protein>
    <recommendedName>
        <fullName evidence="13">Cytochrome P450</fullName>
    </recommendedName>
</protein>
<evidence type="ECO:0000256" key="1">
    <source>
        <dbReference type="ARBA" id="ARBA00001971"/>
    </source>
</evidence>
<comment type="subcellular location">
    <subcellularLocation>
        <location evidence="2">Membrane</location>
    </subcellularLocation>
</comment>
<dbReference type="AlphaFoldDB" id="A0A834GQ17"/>
<dbReference type="SUPFAM" id="SSF48264">
    <property type="entry name" value="Cytochrome P450"/>
    <property type="match status" value="2"/>
</dbReference>
<dbReference type="GO" id="GO:0020037">
    <property type="term" value="F:heme binding"/>
    <property type="evidence" value="ECO:0007669"/>
    <property type="project" value="InterPro"/>
</dbReference>
<dbReference type="PROSITE" id="PS00086">
    <property type="entry name" value="CYTOCHROME_P450"/>
    <property type="match status" value="2"/>
</dbReference>
<dbReference type="GO" id="GO:0016020">
    <property type="term" value="C:membrane"/>
    <property type="evidence" value="ECO:0007669"/>
    <property type="project" value="UniProtKB-SubCell"/>
</dbReference>
<evidence type="ECO:0000256" key="7">
    <source>
        <dbReference type="ARBA" id="ARBA00023004"/>
    </source>
</evidence>
<keyword evidence="12" id="KW-1185">Reference proteome</keyword>
<dbReference type="OrthoDB" id="1055148at2759"/>
<dbReference type="InterPro" id="IPR001128">
    <property type="entry name" value="Cyt_P450"/>
</dbReference>
<keyword evidence="7 10" id="KW-0408">Iron</keyword>
<keyword evidence="9" id="KW-0472">Membrane</keyword>
<name>A0A834GQ17_RHOSS</name>
<dbReference type="InterPro" id="IPR002401">
    <property type="entry name" value="Cyt_P450_E_grp-I"/>
</dbReference>
<proteinExistence type="inferred from homology"/>
<evidence type="ECO:0000256" key="10">
    <source>
        <dbReference type="RuleBase" id="RU000461"/>
    </source>
</evidence>
<dbReference type="GO" id="GO:0005506">
    <property type="term" value="F:iron ion binding"/>
    <property type="evidence" value="ECO:0007669"/>
    <property type="project" value="InterPro"/>
</dbReference>
<keyword evidence="4 10" id="KW-0349">Heme</keyword>
<dbReference type="Pfam" id="PF00067">
    <property type="entry name" value="p450"/>
    <property type="match status" value="2"/>
</dbReference>
<dbReference type="EMBL" id="WJXA01000007">
    <property type="protein sequence ID" value="KAF7137607.1"/>
    <property type="molecule type" value="Genomic_DNA"/>
</dbReference>
<keyword evidence="6 10" id="KW-0560">Oxidoreductase</keyword>
<dbReference type="GO" id="GO:0016705">
    <property type="term" value="F:oxidoreductase activity, acting on paired donors, with incorporation or reduction of molecular oxygen"/>
    <property type="evidence" value="ECO:0007669"/>
    <property type="project" value="InterPro"/>
</dbReference>
<comment type="caution">
    <text evidence="11">The sequence shown here is derived from an EMBL/GenBank/DDBJ whole genome shotgun (WGS) entry which is preliminary data.</text>
</comment>
<dbReference type="InterPro" id="IPR036396">
    <property type="entry name" value="Cyt_P450_sf"/>
</dbReference>
<dbReference type="Gene3D" id="1.10.630.10">
    <property type="entry name" value="Cytochrome P450"/>
    <property type="match status" value="2"/>
</dbReference>